<evidence type="ECO:0000256" key="4">
    <source>
        <dbReference type="ARBA" id="ARBA00023136"/>
    </source>
</evidence>
<evidence type="ECO:0000256" key="5">
    <source>
        <dbReference type="SAM" id="MobiDB-lite"/>
    </source>
</evidence>
<reference evidence="7 8" key="1">
    <citation type="journal article" date="2021" name="MBio">
        <title>A New Model Trypanosomatid, Novymonas esmeraldas: Genomic Perception of Its 'Candidatus Pandoraea novymonadis' Endosymbiont.</title>
        <authorList>
            <person name="Zakharova A."/>
            <person name="Saura A."/>
            <person name="Butenko A."/>
            <person name="Podesvova L."/>
            <person name="Warmusova S."/>
            <person name="Kostygov A.Y."/>
            <person name="Nenarokova A."/>
            <person name="Lukes J."/>
            <person name="Opperdoes F.R."/>
            <person name="Yurchenko V."/>
        </authorList>
    </citation>
    <scope>NUCLEOTIDE SEQUENCE [LARGE SCALE GENOMIC DNA]</scope>
    <source>
        <strain evidence="7 8">E262AT.01</strain>
    </source>
</reference>
<evidence type="ECO:0000256" key="1">
    <source>
        <dbReference type="ARBA" id="ARBA00004141"/>
    </source>
</evidence>
<dbReference type="NCBIfam" id="TIGR00803">
    <property type="entry name" value="nst"/>
    <property type="match status" value="1"/>
</dbReference>
<keyword evidence="8" id="KW-1185">Reference proteome</keyword>
<feature type="transmembrane region" description="Helical" evidence="6">
    <location>
        <begin position="420"/>
        <end position="437"/>
    </location>
</feature>
<proteinExistence type="predicted"/>
<accession>A0AAW0EQF2</accession>
<feature type="transmembrane region" description="Helical" evidence="6">
    <location>
        <begin position="199"/>
        <end position="220"/>
    </location>
</feature>
<organism evidence="7 8">
    <name type="scientific">Novymonas esmeraldas</name>
    <dbReference type="NCBI Taxonomy" id="1808958"/>
    <lineage>
        <taxon>Eukaryota</taxon>
        <taxon>Discoba</taxon>
        <taxon>Euglenozoa</taxon>
        <taxon>Kinetoplastea</taxon>
        <taxon>Metakinetoplastina</taxon>
        <taxon>Trypanosomatida</taxon>
        <taxon>Trypanosomatidae</taxon>
        <taxon>Novymonas</taxon>
    </lineage>
</organism>
<feature type="transmembrane region" description="Helical" evidence="6">
    <location>
        <begin position="391"/>
        <end position="413"/>
    </location>
</feature>
<dbReference type="InterPro" id="IPR007271">
    <property type="entry name" value="Nuc_sug_transpt"/>
</dbReference>
<keyword evidence="4 6" id="KW-0472">Membrane</keyword>
<feature type="transmembrane region" description="Helical" evidence="6">
    <location>
        <begin position="344"/>
        <end position="361"/>
    </location>
</feature>
<feature type="transmembrane region" description="Helical" evidence="6">
    <location>
        <begin position="226"/>
        <end position="247"/>
    </location>
</feature>
<dbReference type="InterPro" id="IPR037185">
    <property type="entry name" value="EmrE-like"/>
</dbReference>
<dbReference type="EMBL" id="JAECZO010000061">
    <property type="protein sequence ID" value="KAK7195756.1"/>
    <property type="molecule type" value="Genomic_DNA"/>
</dbReference>
<dbReference type="GO" id="GO:0015165">
    <property type="term" value="F:pyrimidine nucleotide-sugar transmembrane transporter activity"/>
    <property type="evidence" value="ECO:0007669"/>
    <property type="project" value="InterPro"/>
</dbReference>
<evidence type="ECO:0000256" key="6">
    <source>
        <dbReference type="SAM" id="Phobius"/>
    </source>
</evidence>
<dbReference type="PANTHER" id="PTHR10231">
    <property type="entry name" value="NUCLEOTIDE-SUGAR TRANSMEMBRANE TRANSPORTER"/>
    <property type="match status" value="1"/>
</dbReference>
<dbReference type="GO" id="GO:0000139">
    <property type="term" value="C:Golgi membrane"/>
    <property type="evidence" value="ECO:0007669"/>
    <property type="project" value="InterPro"/>
</dbReference>
<sequence>MGRPPIVLWVRRCLFNFNTLALLLLAMQNTGFLVLMCYSQQRDHREHEPVAAGGAEGQRTEAEVEAEAEVSTASFQASHFLATTELIKLLISVVWCAIDEARAMERERAAEAESKAPSSAVLLLDRHGAGGDGAGELQQRPSAFGDADSAASAHTPASVPPPTASQRARTHRPMGPRWMPLFSRRMRSAVGLDHKYREALLMIVPAVVYALQGLLLIYALKLLDPTVFQVLYQVRIIFLAFMMRAVLDLRLSAVRWAALVALMLGITLAQLGSQGGRAEPSTLAPDRAVQAEMDHAEAAERSAATVSGEGTLAALAGGFLSAFSGVFMEYVLKKRRSHFHLSARNIHLAFFSVLYFLLIFARDVLTSSEAVGLAESTANFMNGFFEGFTGLVWFLVVLQAIGGMLVALVVRYCDNIVKSFSTAFAIVLSGTASVLLFNTPMTATFVAGSLLVMGSITLYSVKG</sequence>
<comment type="caution">
    <text evidence="7">The sequence shown here is derived from an EMBL/GenBank/DDBJ whole genome shotgun (WGS) entry which is preliminary data.</text>
</comment>
<dbReference type="Pfam" id="PF04142">
    <property type="entry name" value="Nuc_sug_transp"/>
    <property type="match status" value="1"/>
</dbReference>
<name>A0AAW0EQF2_9TRYP</name>
<feature type="transmembrane region" description="Helical" evidence="6">
    <location>
        <begin position="254"/>
        <end position="273"/>
    </location>
</feature>
<dbReference type="Proteomes" id="UP001430356">
    <property type="component" value="Unassembled WGS sequence"/>
</dbReference>
<gene>
    <name evidence="7" type="ORF">NESM_000506200</name>
</gene>
<feature type="transmembrane region" description="Helical" evidence="6">
    <location>
        <begin position="20"/>
        <end position="38"/>
    </location>
</feature>
<feature type="region of interest" description="Disordered" evidence="5">
    <location>
        <begin position="132"/>
        <end position="173"/>
    </location>
</feature>
<evidence type="ECO:0000313" key="7">
    <source>
        <dbReference type="EMBL" id="KAK7195756.1"/>
    </source>
</evidence>
<feature type="transmembrane region" description="Helical" evidence="6">
    <location>
        <begin position="312"/>
        <end position="332"/>
    </location>
</feature>
<protein>
    <submittedName>
        <fullName evidence="7">UDP-galactose transporter</fullName>
    </submittedName>
</protein>
<keyword evidence="3 6" id="KW-1133">Transmembrane helix</keyword>
<evidence type="ECO:0000256" key="3">
    <source>
        <dbReference type="ARBA" id="ARBA00022989"/>
    </source>
</evidence>
<comment type="subcellular location">
    <subcellularLocation>
        <location evidence="1">Membrane</location>
        <topology evidence="1">Multi-pass membrane protein</topology>
    </subcellularLocation>
</comment>
<evidence type="ECO:0000313" key="8">
    <source>
        <dbReference type="Proteomes" id="UP001430356"/>
    </source>
</evidence>
<evidence type="ECO:0000256" key="2">
    <source>
        <dbReference type="ARBA" id="ARBA00022692"/>
    </source>
</evidence>
<dbReference type="AlphaFoldDB" id="A0AAW0EQF2"/>
<dbReference type="SUPFAM" id="SSF103481">
    <property type="entry name" value="Multidrug resistance efflux transporter EmrE"/>
    <property type="match status" value="1"/>
</dbReference>
<feature type="transmembrane region" description="Helical" evidence="6">
    <location>
        <begin position="443"/>
        <end position="461"/>
    </location>
</feature>
<keyword evidence="2 6" id="KW-0812">Transmembrane</keyword>